<feature type="transmembrane region" description="Helical" evidence="6">
    <location>
        <begin position="6"/>
        <end position="26"/>
    </location>
</feature>
<dbReference type="EMBL" id="JBHSJH010000001">
    <property type="protein sequence ID" value="MFC4891526.1"/>
    <property type="molecule type" value="Genomic_DNA"/>
</dbReference>
<evidence type="ECO:0000313" key="8">
    <source>
        <dbReference type="Proteomes" id="UP001595926"/>
    </source>
</evidence>
<evidence type="ECO:0000256" key="3">
    <source>
        <dbReference type="ARBA" id="ARBA00022692"/>
    </source>
</evidence>
<reference evidence="8" key="1">
    <citation type="journal article" date="2019" name="Int. J. Syst. Evol. Microbiol.">
        <title>The Global Catalogue of Microorganisms (GCM) 10K type strain sequencing project: providing services to taxonomists for standard genome sequencing and annotation.</title>
        <authorList>
            <consortium name="The Broad Institute Genomics Platform"/>
            <consortium name="The Broad Institute Genome Sequencing Center for Infectious Disease"/>
            <person name="Wu L."/>
            <person name="Ma J."/>
        </authorList>
    </citation>
    <scope>NUCLEOTIDE SEQUENCE [LARGE SCALE GENOMIC DNA]</scope>
    <source>
        <strain evidence="8">CGMCC 1.13718</strain>
    </source>
</reference>
<dbReference type="InterPro" id="IPR026265">
    <property type="entry name" value="LptC"/>
</dbReference>
<evidence type="ECO:0000313" key="7">
    <source>
        <dbReference type="EMBL" id="MFC4891526.1"/>
    </source>
</evidence>
<dbReference type="PANTHER" id="PTHR37481">
    <property type="entry name" value="LIPOPOLYSACCHARIDE EXPORT SYSTEM PROTEIN LPTC"/>
    <property type="match status" value="1"/>
</dbReference>
<sequence>MSFGFTVIVSISVVGLYLQSTMNLGVKDLDKKAIIMKAYGYSFGSYNEEGQLQTYLDADYLEQYFDKSLQFENIRANTYGENHKKKWDVKSNYATSDDPDKKDSIIRLYDNVKSIMYMEENVEDDTPKKIYIDTDEIFYKAQTYDFYGNNQVKIYDPKTGNNTTGIGFKGNTDTKRVKIEKDIRSYYAAR</sequence>
<evidence type="ECO:0000256" key="1">
    <source>
        <dbReference type="ARBA" id="ARBA00022475"/>
    </source>
</evidence>
<evidence type="ECO:0000256" key="4">
    <source>
        <dbReference type="ARBA" id="ARBA00022989"/>
    </source>
</evidence>
<dbReference type="NCBIfam" id="TIGR04409">
    <property type="entry name" value="LptC_YrbK"/>
    <property type="match status" value="1"/>
</dbReference>
<keyword evidence="3 6" id="KW-0812">Transmembrane</keyword>
<keyword evidence="1" id="KW-1003">Cell membrane</keyword>
<keyword evidence="2" id="KW-0997">Cell inner membrane</keyword>
<evidence type="ECO:0000256" key="5">
    <source>
        <dbReference type="ARBA" id="ARBA00023136"/>
    </source>
</evidence>
<dbReference type="Pfam" id="PF06835">
    <property type="entry name" value="LptC"/>
    <property type="match status" value="1"/>
</dbReference>
<gene>
    <name evidence="7" type="primary">lptC</name>
    <name evidence="7" type="ORF">ACFPDQ_00505</name>
</gene>
<dbReference type="InterPro" id="IPR010664">
    <property type="entry name" value="LipoPS_assembly_LptC-rel"/>
</dbReference>
<dbReference type="PANTHER" id="PTHR37481:SF1">
    <property type="entry name" value="LIPOPOLYSACCHARIDE EXPORT SYSTEM PROTEIN LPTC"/>
    <property type="match status" value="1"/>
</dbReference>
<proteinExistence type="predicted"/>
<keyword evidence="5 6" id="KW-0472">Membrane</keyword>
<organism evidence="7 8">
    <name type="scientific">Pseudofrancisella aestuarii</name>
    <dbReference type="NCBI Taxonomy" id="2670347"/>
    <lineage>
        <taxon>Bacteria</taxon>
        <taxon>Pseudomonadati</taxon>
        <taxon>Pseudomonadota</taxon>
        <taxon>Gammaproteobacteria</taxon>
        <taxon>Thiotrichales</taxon>
        <taxon>Francisellaceae</taxon>
        <taxon>Pseudofrancisella</taxon>
    </lineage>
</organism>
<dbReference type="InterPro" id="IPR052363">
    <property type="entry name" value="LPS_export_LptC"/>
</dbReference>
<evidence type="ECO:0000256" key="6">
    <source>
        <dbReference type="SAM" id="Phobius"/>
    </source>
</evidence>
<evidence type="ECO:0000256" key="2">
    <source>
        <dbReference type="ARBA" id="ARBA00022519"/>
    </source>
</evidence>
<name>A0ABV9T9Q5_9GAMM</name>
<keyword evidence="4 6" id="KW-1133">Transmembrane helix</keyword>
<protein>
    <submittedName>
        <fullName evidence="7">LPS export ABC transporter periplasmic protein LptC</fullName>
    </submittedName>
</protein>
<dbReference type="Proteomes" id="UP001595926">
    <property type="component" value="Unassembled WGS sequence"/>
</dbReference>
<accession>A0ABV9T9Q5</accession>
<comment type="caution">
    <text evidence="7">The sequence shown here is derived from an EMBL/GenBank/DDBJ whole genome shotgun (WGS) entry which is preliminary data.</text>
</comment>
<dbReference type="Gene3D" id="2.60.450.10">
    <property type="entry name" value="Lipopolysaccharide (LPS) transport protein A like domain"/>
    <property type="match status" value="1"/>
</dbReference>
<dbReference type="RefSeq" id="WP_377654168.1">
    <property type="nucleotide sequence ID" value="NZ_JBHSJH010000001.1"/>
</dbReference>
<keyword evidence="8" id="KW-1185">Reference proteome</keyword>